<organism evidence="1">
    <name type="scientific">Gordonia amarae</name>
    <dbReference type="NCBI Taxonomy" id="36821"/>
    <lineage>
        <taxon>Bacteria</taxon>
        <taxon>Bacillati</taxon>
        <taxon>Actinomycetota</taxon>
        <taxon>Actinomycetes</taxon>
        <taxon>Mycobacteriales</taxon>
        <taxon>Gordoniaceae</taxon>
        <taxon>Gordonia</taxon>
    </lineage>
</organism>
<dbReference type="PANTHER" id="PTHR43680:SF2">
    <property type="entry name" value="NITRATE REDUCTASE MOLYBDENUM COFACTOR ASSEMBLY CHAPERONE NARJ"/>
    <property type="match status" value="1"/>
</dbReference>
<dbReference type="AlphaFoldDB" id="A0A857MF22"/>
<sequence>MRIPVLQRKPAATDWRVVHQVASWCLSYPDDQLLELLPTLRAALDEQPDSEPVALLAGVVDTLLTTSPDDLRHSYVDVFDLSRKHTLYLTYWTDGDTRRRGEALAAVKQLYRDSGFVTDLRGELPDHLPIVLEFCARADPEGGVAFLGRYRTALEQIGRALRERGSGYADVLTALTLTLPEAPDTFAPAPAQIPVETVGLEPYDPRLLPLNPVAGPARR</sequence>
<accession>A0A857MF22</accession>
<dbReference type="SUPFAM" id="SSF89155">
    <property type="entry name" value="TorD-like"/>
    <property type="match status" value="1"/>
</dbReference>
<dbReference type="Pfam" id="PF02613">
    <property type="entry name" value="Nitrate_red_del"/>
    <property type="match status" value="1"/>
</dbReference>
<dbReference type="InterPro" id="IPR003765">
    <property type="entry name" value="NO3_reductase_chaperone_NarJ"/>
</dbReference>
<dbReference type="Gene3D" id="1.10.3480.10">
    <property type="entry name" value="TorD-like"/>
    <property type="match status" value="1"/>
</dbReference>
<dbReference type="GO" id="GO:0051082">
    <property type="term" value="F:unfolded protein binding"/>
    <property type="evidence" value="ECO:0007669"/>
    <property type="project" value="InterPro"/>
</dbReference>
<dbReference type="NCBIfam" id="TIGR00684">
    <property type="entry name" value="narJ"/>
    <property type="match status" value="1"/>
</dbReference>
<protein>
    <submittedName>
        <fullName evidence="1">Nitrate reductase molybdenum cofactor assembly chaperone</fullName>
    </submittedName>
</protein>
<dbReference type="GO" id="GO:0051131">
    <property type="term" value="P:chaperone-mediated protein complex assembly"/>
    <property type="evidence" value="ECO:0007669"/>
    <property type="project" value="InterPro"/>
</dbReference>
<proteinExistence type="predicted"/>
<dbReference type="RefSeq" id="WP_005185612.1">
    <property type="nucleotide sequence ID" value="NZ_CP045804.1"/>
</dbReference>
<dbReference type="PANTHER" id="PTHR43680">
    <property type="entry name" value="NITRATE REDUCTASE MOLYBDENUM COFACTOR ASSEMBLY CHAPERONE"/>
    <property type="match status" value="1"/>
</dbReference>
<dbReference type="GO" id="GO:0042128">
    <property type="term" value="P:nitrate assimilation"/>
    <property type="evidence" value="ECO:0007669"/>
    <property type="project" value="TreeGrafter"/>
</dbReference>
<dbReference type="InterPro" id="IPR020945">
    <property type="entry name" value="DMSO/NO3_reduct_chaperone"/>
</dbReference>
<dbReference type="EMBL" id="CP045810">
    <property type="protein sequence ID" value="QHN40778.1"/>
    <property type="molecule type" value="Genomic_DNA"/>
</dbReference>
<dbReference type="InterPro" id="IPR036411">
    <property type="entry name" value="TorD-like_sf"/>
</dbReference>
<evidence type="ECO:0000313" key="1">
    <source>
        <dbReference type="EMBL" id="QHN40778.1"/>
    </source>
</evidence>
<dbReference type="GO" id="GO:0016530">
    <property type="term" value="F:metallochaperone activity"/>
    <property type="evidence" value="ECO:0007669"/>
    <property type="project" value="TreeGrafter"/>
</dbReference>
<gene>
    <name evidence="1" type="primary">narJ</name>
    <name evidence="1" type="ORF">GII30_17920</name>
</gene>
<reference evidence="1" key="1">
    <citation type="journal article" date="2021" name="Nat. Microbiol.">
        <title>Cocultivation of an ultrasmall environmental parasitic bacterium with lytic ability against bacteria associated with wastewater foams.</title>
        <authorList>
            <person name="Batinovic S."/>
            <person name="Rose J.J.A."/>
            <person name="Ratcliffe J."/>
            <person name="Seviour R.J."/>
            <person name="Petrovski S."/>
        </authorList>
    </citation>
    <scope>NUCLEOTIDE SEQUENCE</scope>
    <source>
        <strain evidence="1">CON44</strain>
    </source>
</reference>
<name>A0A857MF22_9ACTN</name>